<dbReference type="EMBL" id="ML994681">
    <property type="protein sequence ID" value="KAF2177850.1"/>
    <property type="molecule type" value="Genomic_DNA"/>
</dbReference>
<dbReference type="OrthoDB" id="10581969at2759"/>
<feature type="region of interest" description="Disordered" evidence="1">
    <location>
        <begin position="35"/>
        <end position="55"/>
    </location>
</feature>
<dbReference type="Proteomes" id="UP000800200">
    <property type="component" value="Unassembled WGS sequence"/>
</dbReference>
<evidence type="ECO:0000313" key="3">
    <source>
        <dbReference type="Proteomes" id="UP000800200"/>
    </source>
</evidence>
<dbReference type="AlphaFoldDB" id="A0A6A6DIU3"/>
<organism evidence="2 3">
    <name type="scientific">Zopfia rhizophila CBS 207.26</name>
    <dbReference type="NCBI Taxonomy" id="1314779"/>
    <lineage>
        <taxon>Eukaryota</taxon>
        <taxon>Fungi</taxon>
        <taxon>Dikarya</taxon>
        <taxon>Ascomycota</taxon>
        <taxon>Pezizomycotina</taxon>
        <taxon>Dothideomycetes</taxon>
        <taxon>Dothideomycetes incertae sedis</taxon>
        <taxon>Zopfiaceae</taxon>
        <taxon>Zopfia</taxon>
    </lineage>
</organism>
<sequence length="214" mass="23710">MAQSGLVAVLSSFNNLAEQEKIAAIQYILQDADRQRPSTSTSSTRHSASSGDSHTCSHCKGLTVINEGQAFVRGTRQHFASLYFSKEKLVQGLVNKCLLVEWIFRLLSRGLMKLKSDISDKNIHIPKARPNDSLGSVADDLDYLSTQTGVAVQAIVNQGSGRLLITYDVEPFLLDQLWDASHDVDQFVNYQQFIGKYAGHVTAYPFQVFTTHGE</sequence>
<name>A0A6A6DIU3_9PEZI</name>
<evidence type="ECO:0000256" key="1">
    <source>
        <dbReference type="SAM" id="MobiDB-lite"/>
    </source>
</evidence>
<reference evidence="2" key="1">
    <citation type="journal article" date="2020" name="Stud. Mycol.">
        <title>101 Dothideomycetes genomes: a test case for predicting lifestyles and emergence of pathogens.</title>
        <authorList>
            <person name="Haridas S."/>
            <person name="Albert R."/>
            <person name="Binder M."/>
            <person name="Bloem J."/>
            <person name="Labutti K."/>
            <person name="Salamov A."/>
            <person name="Andreopoulos B."/>
            <person name="Baker S."/>
            <person name="Barry K."/>
            <person name="Bills G."/>
            <person name="Bluhm B."/>
            <person name="Cannon C."/>
            <person name="Castanera R."/>
            <person name="Culley D."/>
            <person name="Daum C."/>
            <person name="Ezra D."/>
            <person name="Gonzalez J."/>
            <person name="Henrissat B."/>
            <person name="Kuo A."/>
            <person name="Liang C."/>
            <person name="Lipzen A."/>
            <person name="Lutzoni F."/>
            <person name="Magnuson J."/>
            <person name="Mondo S."/>
            <person name="Nolan M."/>
            <person name="Ohm R."/>
            <person name="Pangilinan J."/>
            <person name="Park H.-J."/>
            <person name="Ramirez L."/>
            <person name="Alfaro M."/>
            <person name="Sun H."/>
            <person name="Tritt A."/>
            <person name="Yoshinaga Y."/>
            <person name="Zwiers L.-H."/>
            <person name="Turgeon B."/>
            <person name="Goodwin S."/>
            <person name="Spatafora J."/>
            <person name="Crous P."/>
            <person name="Grigoriev I."/>
        </authorList>
    </citation>
    <scope>NUCLEOTIDE SEQUENCE</scope>
    <source>
        <strain evidence="2">CBS 207.26</strain>
    </source>
</reference>
<gene>
    <name evidence="2" type="ORF">K469DRAFT_349439</name>
</gene>
<proteinExistence type="predicted"/>
<protein>
    <submittedName>
        <fullName evidence="2">Uncharacterized protein</fullName>
    </submittedName>
</protein>
<evidence type="ECO:0000313" key="2">
    <source>
        <dbReference type="EMBL" id="KAF2177850.1"/>
    </source>
</evidence>
<feature type="compositionally biased region" description="Low complexity" evidence="1">
    <location>
        <begin position="38"/>
        <end position="53"/>
    </location>
</feature>
<keyword evidence="3" id="KW-1185">Reference proteome</keyword>
<accession>A0A6A6DIU3</accession>